<evidence type="ECO:0000313" key="11">
    <source>
        <dbReference type="Proteomes" id="UP001552299"/>
    </source>
</evidence>
<dbReference type="PANTHER" id="PTHR47967:SF23">
    <property type="entry name" value="OS04G0448300 PROTEIN"/>
    <property type="match status" value="1"/>
</dbReference>
<feature type="active site" evidence="6">
    <location>
        <position position="293"/>
    </location>
</feature>
<feature type="domain" description="Peptidase A1" evidence="9">
    <location>
        <begin position="85"/>
        <end position="407"/>
    </location>
</feature>
<gene>
    <name evidence="10" type="ORF">M5K25_019444</name>
</gene>
<accession>A0ABD0UEY0</accession>
<dbReference type="Pfam" id="PF14541">
    <property type="entry name" value="TAXi_C"/>
    <property type="match status" value="1"/>
</dbReference>
<dbReference type="PRINTS" id="PR00792">
    <property type="entry name" value="PEPSIN"/>
</dbReference>
<comment type="similarity">
    <text evidence="1 7">Belongs to the peptidase A1 family.</text>
</comment>
<dbReference type="InterPro" id="IPR001969">
    <property type="entry name" value="Aspartic_peptidase_AS"/>
</dbReference>
<evidence type="ECO:0000313" key="10">
    <source>
        <dbReference type="EMBL" id="KAL0911312.1"/>
    </source>
</evidence>
<dbReference type="InterPro" id="IPR033121">
    <property type="entry name" value="PEPTIDASE_A1"/>
</dbReference>
<dbReference type="PROSITE" id="PS00141">
    <property type="entry name" value="ASP_PROTEASE"/>
    <property type="match status" value="2"/>
</dbReference>
<comment type="caution">
    <text evidence="10">The sequence shown here is derived from an EMBL/GenBank/DDBJ whole genome shotgun (WGS) entry which is preliminary data.</text>
</comment>
<protein>
    <recommendedName>
        <fullName evidence="9">Peptidase A1 domain-containing protein</fullName>
    </recommendedName>
</protein>
<dbReference type="Proteomes" id="UP001552299">
    <property type="component" value="Unassembled WGS sequence"/>
</dbReference>
<keyword evidence="4 7" id="KW-0378">Hydrolase</keyword>
<proteinExistence type="inferred from homology"/>
<organism evidence="10 11">
    <name type="scientific">Dendrobium thyrsiflorum</name>
    <name type="common">Pinecone-like raceme dendrobium</name>
    <name type="synonym">Orchid</name>
    <dbReference type="NCBI Taxonomy" id="117978"/>
    <lineage>
        <taxon>Eukaryota</taxon>
        <taxon>Viridiplantae</taxon>
        <taxon>Streptophyta</taxon>
        <taxon>Embryophyta</taxon>
        <taxon>Tracheophyta</taxon>
        <taxon>Spermatophyta</taxon>
        <taxon>Magnoliopsida</taxon>
        <taxon>Liliopsida</taxon>
        <taxon>Asparagales</taxon>
        <taxon>Orchidaceae</taxon>
        <taxon>Epidendroideae</taxon>
        <taxon>Malaxideae</taxon>
        <taxon>Dendrobiinae</taxon>
        <taxon>Dendrobium</taxon>
    </lineage>
</organism>
<dbReference type="PANTHER" id="PTHR47967">
    <property type="entry name" value="OS07G0603500 PROTEIN-RELATED"/>
    <property type="match status" value="1"/>
</dbReference>
<keyword evidence="8" id="KW-0732">Signal</keyword>
<dbReference type="AlphaFoldDB" id="A0ABD0UEY0"/>
<dbReference type="GO" id="GO:0004190">
    <property type="term" value="F:aspartic-type endopeptidase activity"/>
    <property type="evidence" value="ECO:0007669"/>
    <property type="project" value="UniProtKB-KW"/>
</dbReference>
<dbReference type="Gene3D" id="2.40.70.10">
    <property type="entry name" value="Acid Proteases"/>
    <property type="match status" value="2"/>
</dbReference>
<evidence type="ECO:0000259" key="9">
    <source>
        <dbReference type="PROSITE" id="PS51767"/>
    </source>
</evidence>
<dbReference type="InterPro" id="IPR032861">
    <property type="entry name" value="TAXi_N"/>
</dbReference>
<dbReference type="CDD" id="cd05476">
    <property type="entry name" value="pepsin_A_like_plant"/>
    <property type="match status" value="1"/>
</dbReference>
<dbReference type="PROSITE" id="PS51767">
    <property type="entry name" value="PEPTIDASE_A1"/>
    <property type="match status" value="1"/>
</dbReference>
<evidence type="ECO:0000256" key="5">
    <source>
        <dbReference type="ARBA" id="ARBA00023180"/>
    </source>
</evidence>
<evidence type="ECO:0000256" key="4">
    <source>
        <dbReference type="ARBA" id="ARBA00022801"/>
    </source>
</evidence>
<evidence type="ECO:0000256" key="2">
    <source>
        <dbReference type="ARBA" id="ARBA00022670"/>
    </source>
</evidence>
<evidence type="ECO:0000256" key="8">
    <source>
        <dbReference type="SAM" id="SignalP"/>
    </source>
</evidence>
<feature type="active site" evidence="6">
    <location>
        <position position="103"/>
    </location>
</feature>
<name>A0ABD0UEY0_DENTH</name>
<sequence>MSRFLPLLLLLSPAALLIFLLSPCTSLPIRLNLTHIDSKSPNLSMDDRNLRAVKRSKIRMEFISSRLSTSSLDVRTTVHFDNEEYTADFAIGTPPVSVTAILDTGSDLIWTKCETGSSYNPSASSTYSALSCDSNFCQDSLTSCSDGSTCSFDAAYGSANVDGTMATETFSFGGTDVPGLAFGCSNSEMGTATMFSSLLGMGGGQLSLISQLGSGKFSYCLTTYGQSITSPLLLGSLATPDPSAQSTPLVQNPNIPTYYYLSLQGITVGSTLLSIPSSAFAISSDGRGGLIIDSGTSFTILVPAAYDVLSQEFQSQMGLPVVTGNNVFDLCFSSPSDGSFQPPKLIFHFEGADIDLPEKNYLVSDKGGSLLCLAILKGSEDLSLFGNFQQQNMHIVYDVQGGKISFAPAQCENL</sequence>
<dbReference type="Pfam" id="PF14543">
    <property type="entry name" value="TAXi_N"/>
    <property type="match status" value="1"/>
</dbReference>
<evidence type="ECO:0000256" key="6">
    <source>
        <dbReference type="PIRSR" id="PIRSR601461-1"/>
    </source>
</evidence>
<feature type="signal peptide" evidence="8">
    <location>
        <begin position="1"/>
        <end position="26"/>
    </location>
</feature>
<dbReference type="GO" id="GO:0006508">
    <property type="term" value="P:proteolysis"/>
    <property type="evidence" value="ECO:0007669"/>
    <property type="project" value="UniProtKB-KW"/>
</dbReference>
<dbReference type="FunFam" id="2.40.70.10:FF:000033">
    <property type="entry name" value="Aspartyl protease family protein"/>
    <property type="match status" value="1"/>
</dbReference>
<evidence type="ECO:0000256" key="7">
    <source>
        <dbReference type="RuleBase" id="RU000454"/>
    </source>
</evidence>
<evidence type="ECO:0000256" key="3">
    <source>
        <dbReference type="ARBA" id="ARBA00022750"/>
    </source>
</evidence>
<evidence type="ECO:0000256" key="1">
    <source>
        <dbReference type="ARBA" id="ARBA00007447"/>
    </source>
</evidence>
<dbReference type="InterPro" id="IPR001461">
    <property type="entry name" value="Aspartic_peptidase_A1"/>
</dbReference>
<feature type="chain" id="PRO_5044759757" description="Peptidase A1 domain-containing protein" evidence="8">
    <location>
        <begin position="27"/>
        <end position="414"/>
    </location>
</feature>
<keyword evidence="11" id="KW-1185">Reference proteome</keyword>
<dbReference type="InterPro" id="IPR034161">
    <property type="entry name" value="Pepsin-like_plant"/>
</dbReference>
<keyword evidence="5" id="KW-0325">Glycoprotein</keyword>
<dbReference type="EMBL" id="JANQDX010000015">
    <property type="protein sequence ID" value="KAL0911312.1"/>
    <property type="molecule type" value="Genomic_DNA"/>
</dbReference>
<keyword evidence="3 7" id="KW-0064">Aspartyl protease</keyword>
<dbReference type="InterPro" id="IPR032799">
    <property type="entry name" value="TAXi_C"/>
</dbReference>
<dbReference type="InterPro" id="IPR051708">
    <property type="entry name" value="Plant_Aspart_Prot_A1"/>
</dbReference>
<reference evidence="10 11" key="1">
    <citation type="journal article" date="2024" name="Plant Biotechnol. J.">
        <title>Dendrobium thyrsiflorum genome and its molecular insights into genes involved in important horticultural traits.</title>
        <authorList>
            <person name="Chen B."/>
            <person name="Wang J.Y."/>
            <person name="Zheng P.J."/>
            <person name="Li K.L."/>
            <person name="Liang Y.M."/>
            <person name="Chen X.F."/>
            <person name="Zhang C."/>
            <person name="Zhao X."/>
            <person name="He X."/>
            <person name="Zhang G.Q."/>
            <person name="Liu Z.J."/>
            <person name="Xu Q."/>
        </authorList>
    </citation>
    <scope>NUCLEOTIDE SEQUENCE [LARGE SCALE GENOMIC DNA]</scope>
    <source>
        <strain evidence="10">GZMU011</strain>
    </source>
</reference>
<keyword evidence="2 7" id="KW-0645">Protease</keyword>
<dbReference type="SUPFAM" id="SSF50630">
    <property type="entry name" value="Acid proteases"/>
    <property type="match status" value="1"/>
</dbReference>
<dbReference type="InterPro" id="IPR021109">
    <property type="entry name" value="Peptidase_aspartic_dom_sf"/>
</dbReference>